<evidence type="ECO:0000259" key="1">
    <source>
        <dbReference type="PROSITE" id="PS50181"/>
    </source>
</evidence>
<name>A0AAD8HJX3_9APIA</name>
<keyword evidence="3" id="KW-1185">Reference proteome</keyword>
<dbReference type="Proteomes" id="UP001237642">
    <property type="component" value="Unassembled WGS sequence"/>
</dbReference>
<dbReference type="PANTHER" id="PTHR31639:SF256">
    <property type="entry name" value="OS07G0242900 PROTEIN"/>
    <property type="match status" value="1"/>
</dbReference>
<reference evidence="2" key="1">
    <citation type="submission" date="2023-02" db="EMBL/GenBank/DDBJ databases">
        <title>Genome of toxic invasive species Heracleum sosnowskyi carries increased number of genes despite the absence of recent whole-genome duplications.</title>
        <authorList>
            <person name="Schelkunov M."/>
            <person name="Shtratnikova V."/>
            <person name="Makarenko M."/>
            <person name="Klepikova A."/>
            <person name="Omelchenko D."/>
            <person name="Novikova G."/>
            <person name="Obukhova E."/>
            <person name="Bogdanov V."/>
            <person name="Penin A."/>
            <person name="Logacheva M."/>
        </authorList>
    </citation>
    <scope>NUCLEOTIDE SEQUENCE</scope>
    <source>
        <strain evidence="2">Hsosn_3</strain>
        <tissue evidence="2">Leaf</tissue>
    </source>
</reference>
<dbReference type="SMART" id="SM00256">
    <property type="entry name" value="FBOX"/>
    <property type="match status" value="1"/>
</dbReference>
<dbReference type="SUPFAM" id="SSF81383">
    <property type="entry name" value="F-box domain"/>
    <property type="match status" value="1"/>
</dbReference>
<comment type="caution">
    <text evidence="2">The sequence shown here is derived from an EMBL/GenBank/DDBJ whole genome shotgun (WGS) entry which is preliminary data.</text>
</comment>
<evidence type="ECO:0000313" key="3">
    <source>
        <dbReference type="Proteomes" id="UP001237642"/>
    </source>
</evidence>
<dbReference type="PROSITE" id="PS50181">
    <property type="entry name" value="FBOX"/>
    <property type="match status" value="1"/>
</dbReference>
<gene>
    <name evidence="2" type="ORF">POM88_033741</name>
</gene>
<dbReference type="InterPro" id="IPR036047">
    <property type="entry name" value="F-box-like_dom_sf"/>
</dbReference>
<feature type="domain" description="F-box" evidence="1">
    <location>
        <begin position="55"/>
        <end position="108"/>
    </location>
</feature>
<organism evidence="2 3">
    <name type="scientific">Heracleum sosnowskyi</name>
    <dbReference type="NCBI Taxonomy" id="360622"/>
    <lineage>
        <taxon>Eukaryota</taxon>
        <taxon>Viridiplantae</taxon>
        <taxon>Streptophyta</taxon>
        <taxon>Embryophyta</taxon>
        <taxon>Tracheophyta</taxon>
        <taxon>Spermatophyta</taxon>
        <taxon>Magnoliopsida</taxon>
        <taxon>eudicotyledons</taxon>
        <taxon>Gunneridae</taxon>
        <taxon>Pentapetalae</taxon>
        <taxon>asterids</taxon>
        <taxon>campanulids</taxon>
        <taxon>Apiales</taxon>
        <taxon>Apiaceae</taxon>
        <taxon>Apioideae</taxon>
        <taxon>apioid superclade</taxon>
        <taxon>Tordylieae</taxon>
        <taxon>Tordyliinae</taxon>
        <taxon>Heracleum</taxon>
    </lineage>
</organism>
<dbReference type="PANTHER" id="PTHR31639">
    <property type="entry name" value="F-BOX PROTEIN-LIKE"/>
    <property type="match status" value="1"/>
</dbReference>
<dbReference type="Gene3D" id="1.20.1280.50">
    <property type="match status" value="1"/>
</dbReference>
<dbReference type="Pfam" id="PF00646">
    <property type="entry name" value="F-box"/>
    <property type="match status" value="1"/>
</dbReference>
<accession>A0AAD8HJX3</accession>
<protein>
    <recommendedName>
        <fullName evidence="1">F-box domain-containing protein</fullName>
    </recommendedName>
</protein>
<dbReference type="InterPro" id="IPR001810">
    <property type="entry name" value="F-box_dom"/>
</dbReference>
<evidence type="ECO:0000313" key="2">
    <source>
        <dbReference type="EMBL" id="KAK1367649.1"/>
    </source>
</evidence>
<sequence>MYKRSVTPEIQVNYLAMASQRQYYAIQDDRISAKTRRVSVGHGVCKEGTDDSKISDRIRNLPLELLQCILERLSVRDAARTSVLSKQWRFLWGMKDNLVLDKLFFLQLTANKDKDAHQSAFSRAIEMITLVHTEPLLSFNLYLPPKIDQSTISRCLQHFLNKRIRVLEIFFSEKNAYVIPLFACEGLVELKLTTCILTPLPKLRSFANLIRVTLVDISFTADISFGSQLKALFLHACTGIQHLGSQFTNSNNLTDLHLRKSEQIKWQWFERTKQLQVLFLSLAETKPNTPMPVNLIKLLGNAPSISKLYLCGYTVEVLGPFHSMLKGLAPQTKDLALCGLGFHNLCQLSNSLSLIRCLPNLQILAIALIPGVESLNPTDGQRMELHRCKHVLLHQLQSVVIHEISKIREHLGRCPRKSLSAKVYLKIPRWQPNEYTLVLV</sequence>
<dbReference type="SUPFAM" id="SSF52058">
    <property type="entry name" value="L domain-like"/>
    <property type="match status" value="1"/>
</dbReference>
<dbReference type="EMBL" id="JAUIZM010000008">
    <property type="protein sequence ID" value="KAK1367649.1"/>
    <property type="molecule type" value="Genomic_DNA"/>
</dbReference>
<dbReference type="AlphaFoldDB" id="A0AAD8HJX3"/>
<reference evidence="2" key="2">
    <citation type="submission" date="2023-05" db="EMBL/GenBank/DDBJ databases">
        <authorList>
            <person name="Schelkunov M.I."/>
        </authorList>
    </citation>
    <scope>NUCLEOTIDE SEQUENCE</scope>
    <source>
        <strain evidence="2">Hsosn_3</strain>
        <tissue evidence="2">Leaf</tissue>
    </source>
</reference>
<proteinExistence type="predicted"/>
<dbReference type="Gene3D" id="3.80.10.10">
    <property type="entry name" value="Ribonuclease Inhibitor"/>
    <property type="match status" value="1"/>
</dbReference>
<dbReference type="InterPro" id="IPR032675">
    <property type="entry name" value="LRR_dom_sf"/>
</dbReference>